<dbReference type="InParanoid" id="A0A7N2RAG6"/>
<dbReference type="RefSeq" id="XP_030935614.1">
    <property type="nucleotide sequence ID" value="XM_031079754.1"/>
</dbReference>
<evidence type="ECO:0000313" key="9">
    <source>
        <dbReference type="Proteomes" id="UP000594261"/>
    </source>
</evidence>
<evidence type="ECO:0000313" key="8">
    <source>
        <dbReference type="EnsemblPlants" id="QL09p017616:mrna"/>
    </source>
</evidence>
<dbReference type="OrthoDB" id="71302at2759"/>
<evidence type="ECO:0000256" key="4">
    <source>
        <dbReference type="ARBA" id="ARBA00023163"/>
    </source>
</evidence>
<dbReference type="GO" id="GO:0003700">
    <property type="term" value="F:DNA-binding transcription factor activity"/>
    <property type="evidence" value="ECO:0007669"/>
    <property type="project" value="InterPro"/>
</dbReference>
<dbReference type="CDD" id="cd11455">
    <property type="entry name" value="bHLH_AtAIG1_like"/>
    <property type="match status" value="1"/>
</dbReference>
<evidence type="ECO:0000256" key="5">
    <source>
        <dbReference type="ARBA" id="ARBA00023242"/>
    </source>
</evidence>
<reference evidence="8 9" key="1">
    <citation type="journal article" date="2016" name="G3 (Bethesda)">
        <title>First Draft Assembly and Annotation of the Genome of a California Endemic Oak Quercus lobata Nee (Fagaceae).</title>
        <authorList>
            <person name="Sork V.L."/>
            <person name="Fitz-Gibbon S.T."/>
            <person name="Puiu D."/>
            <person name="Crepeau M."/>
            <person name="Gugger P.F."/>
            <person name="Sherman R."/>
            <person name="Stevens K."/>
            <person name="Langley C.H."/>
            <person name="Pellegrini M."/>
            <person name="Salzberg S.L."/>
        </authorList>
    </citation>
    <scope>NUCLEOTIDE SEQUENCE [LARGE SCALE GENOMIC DNA]</scope>
    <source>
        <strain evidence="8 9">cv. SW786</strain>
    </source>
</reference>
<dbReference type="Gene3D" id="4.10.280.10">
    <property type="entry name" value="Helix-loop-helix DNA-binding domain"/>
    <property type="match status" value="1"/>
</dbReference>
<dbReference type="EMBL" id="LRBV02000009">
    <property type="status" value="NOT_ANNOTATED_CDS"/>
    <property type="molecule type" value="Genomic_DNA"/>
</dbReference>
<reference evidence="8" key="2">
    <citation type="submission" date="2021-01" db="UniProtKB">
        <authorList>
            <consortium name="EnsemblPlants"/>
        </authorList>
    </citation>
    <scope>IDENTIFICATION</scope>
</reference>
<sequence>MLPFQSYYGFDQQEKMSHEPPNLVVNFMDGGDSTMSSASKVERKSEEACRSHKEAERRRRQRINAHLSTLRTLLPNTTKTDKASLLAEVVHHVKELRKRADDMAKQDGDTWVFPSESDEASLSYFDDDGDGGDNNNNNNCKEMKAILCCEDRPGLNVDLARAIRAGRARAVRAEMMTVGGRTKSVVVVKWAESIGGEEEIGALKRALKAVVENRVSDSGLSRVVSGSKRARVYGSVNEEGDNEFF</sequence>
<gene>
    <name evidence="8" type="primary">LOC115960764</name>
</gene>
<feature type="region of interest" description="Disordered" evidence="6">
    <location>
        <begin position="34"/>
        <end position="59"/>
    </location>
</feature>
<feature type="compositionally biased region" description="Basic and acidic residues" evidence="6">
    <location>
        <begin position="40"/>
        <end position="57"/>
    </location>
</feature>
<accession>A0A7N2RAG6</accession>
<dbReference type="OMA" id="PVRAEMM"/>
<keyword evidence="2" id="KW-0805">Transcription regulation</keyword>
<dbReference type="AlphaFoldDB" id="A0A7N2RAG6"/>
<evidence type="ECO:0000256" key="3">
    <source>
        <dbReference type="ARBA" id="ARBA00023125"/>
    </source>
</evidence>
<comment type="subcellular location">
    <subcellularLocation>
        <location evidence="1">Nucleus</location>
    </subcellularLocation>
</comment>
<dbReference type="GeneID" id="115960764"/>
<dbReference type="SMART" id="SM00353">
    <property type="entry name" value="HLH"/>
    <property type="match status" value="1"/>
</dbReference>
<evidence type="ECO:0000256" key="2">
    <source>
        <dbReference type="ARBA" id="ARBA00023015"/>
    </source>
</evidence>
<dbReference type="Pfam" id="PF00010">
    <property type="entry name" value="HLH"/>
    <property type="match status" value="1"/>
</dbReference>
<dbReference type="PROSITE" id="PS50888">
    <property type="entry name" value="BHLH"/>
    <property type="match status" value="1"/>
</dbReference>
<evidence type="ECO:0000256" key="6">
    <source>
        <dbReference type="SAM" id="MobiDB-lite"/>
    </source>
</evidence>
<dbReference type="GO" id="GO:0046983">
    <property type="term" value="F:protein dimerization activity"/>
    <property type="evidence" value="ECO:0007669"/>
    <property type="project" value="InterPro"/>
</dbReference>
<evidence type="ECO:0000256" key="1">
    <source>
        <dbReference type="ARBA" id="ARBA00004123"/>
    </source>
</evidence>
<feature type="domain" description="BHLH" evidence="7">
    <location>
        <begin position="47"/>
        <end position="96"/>
    </location>
</feature>
<dbReference type="InterPro" id="IPR011598">
    <property type="entry name" value="bHLH_dom"/>
</dbReference>
<evidence type="ECO:0000259" key="7">
    <source>
        <dbReference type="PROSITE" id="PS50888"/>
    </source>
</evidence>
<protein>
    <recommendedName>
        <fullName evidence="7">BHLH domain-containing protein</fullName>
    </recommendedName>
</protein>
<dbReference type="GO" id="GO:0003677">
    <property type="term" value="F:DNA binding"/>
    <property type="evidence" value="ECO:0007669"/>
    <property type="project" value="UniProtKB-KW"/>
</dbReference>
<dbReference type="InterPro" id="IPR036638">
    <property type="entry name" value="HLH_DNA-bd_sf"/>
</dbReference>
<keyword evidence="5" id="KW-0539">Nucleus</keyword>
<proteinExistence type="predicted"/>
<keyword evidence="3" id="KW-0238">DNA-binding</keyword>
<dbReference type="Gramene" id="QL09p017616:mrna">
    <property type="protein sequence ID" value="QL09p017616:mrna"/>
    <property type="gene ID" value="QL09p017616"/>
</dbReference>
<dbReference type="SUPFAM" id="SSF47459">
    <property type="entry name" value="HLH, helix-loop-helix DNA-binding domain"/>
    <property type="match status" value="1"/>
</dbReference>
<dbReference type="EnsemblPlants" id="QL09p017616:mrna">
    <property type="protein sequence ID" value="QL09p017616:mrna"/>
    <property type="gene ID" value="QL09p017616"/>
</dbReference>
<dbReference type="PANTHER" id="PTHR45844">
    <property type="entry name" value="TRANSCRIPTION FACTOR BHLH30"/>
    <property type="match status" value="1"/>
</dbReference>
<keyword evidence="4" id="KW-0804">Transcription</keyword>
<name>A0A7N2RAG6_QUELO</name>
<dbReference type="InterPro" id="IPR045847">
    <property type="entry name" value="AIG1-like"/>
</dbReference>
<keyword evidence="9" id="KW-1185">Reference proteome</keyword>
<dbReference type="Proteomes" id="UP000594261">
    <property type="component" value="Chromosome 9"/>
</dbReference>
<organism evidence="8 9">
    <name type="scientific">Quercus lobata</name>
    <name type="common">Valley oak</name>
    <dbReference type="NCBI Taxonomy" id="97700"/>
    <lineage>
        <taxon>Eukaryota</taxon>
        <taxon>Viridiplantae</taxon>
        <taxon>Streptophyta</taxon>
        <taxon>Embryophyta</taxon>
        <taxon>Tracheophyta</taxon>
        <taxon>Spermatophyta</taxon>
        <taxon>Magnoliopsida</taxon>
        <taxon>eudicotyledons</taxon>
        <taxon>Gunneridae</taxon>
        <taxon>Pentapetalae</taxon>
        <taxon>rosids</taxon>
        <taxon>fabids</taxon>
        <taxon>Fagales</taxon>
        <taxon>Fagaceae</taxon>
        <taxon>Quercus</taxon>
    </lineage>
</organism>
<dbReference type="KEGG" id="qlo:115960764"/>
<dbReference type="GO" id="GO:0005634">
    <property type="term" value="C:nucleus"/>
    <property type="evidence" value="ECO:0007669"/>
    <property type="project" value="UniProtKB-SubCell"/>
</dbReference>
<dbReference type="PANTHER" id="PTHR45844:SF16">
    <property type="entry name" value="TRANSCRIPTION FACTOR BHLH30-LIKE"/>
    <property type="match status" value="1"/>
</dbReference>